<evidence type="ECO:0000313" key="4">
    <source>
        <dbReference type="Proteomes" id="UP000481033"/>
    </source>
</evidence>
<accession>A0A6M0RD39</accession>
<proteinExistence type="predicted"/>
<feature type="domain" description="Peptidoglycan binding-like" evidence="1">
    <location>
        <begin position="179"/>
        <end position="216"/>
    </location>
</feature>
<dbReference type="InterPro" id="IPR036365">
    <property type="entry name" value="PGBD-like_sf"/>
</dbReference>
<dbReference type="SUPFAM" id="SSF47090">
    <property type="entry name" value="PGBD-like"/>
    <property type="match status" value="1"/>
</dbReference>
<evidence type="ECO:0000259" key="2">
    <source>
        <dbReference type="Pfam" id="PF11860"/>
    </source>
</evidence>
<organism evidence="3 4">
    <name type="scientific">Adonisia turfae CCMR0081</name>
    <dbReference type="NCBI Taxonomy" id="2292702"/>
    <lineage>
        <taxon>Bacteria</taxon>
        <taxon>Bacillati</taxon>
        <taxon>Cyanobacteriota</taxon>
        <taxon>Adonisia</taxon>
        <taxon>Adonisia turfae</taxon>
    </lineage>
</organism>
<dbReference type="Pfam" id="PF01471">
    <property type="entry name" value="PG_binding_1"/>
    <property type="match status" value="1"/>
</dbReference>
<gene>
    <name evidence="3" type="ORF">DXZ20_00555</name>
</gene>
<dbReference type="Pfam" id="PF11860">
    <property type="entry name" value="Muramidase"/>
    <property type="match status" value="1"/>
</dbReference>
<name>A0A6M0RD39_9CYAN</name>
<protein>
    <submittedName>
        <fullName evidence="3">DUF3380 domain-containing protein</fullName>
    </submittedName>
</protein>
<evidence type="ECO:0000313" key="3">
    <source>
        <dbReference type="EMBL" id="NEZ54219.1"/>
    </source>
</evidence>
<comment type="caution">
    <text evidence="3">The sequence shown here is derived from an EMBL/GenBank/DDBJ whole genome shotgun (WGS) entry which is preliminary data.</text>
</comment>
<dbReference type="Proteomes" id="UP000481033">
    <property type="component" value="Unassembled WGS sequence"/>
</dbReference>
<dbReference type="AlphaFoldDB" id="A0A6M0RD39"/>
<feature type="domain" description="N-acetylmuramidase" evidence="2">
    <location>
        <begin position="316"/>
        <end position="492"/>
    </location>
</feature>
<evidence type="ECO:0000259" key="1">
    <source>
        <dbReference type="Pfam" id="PF01471"/>
    </source>
</evidence>
<dbReference type="InterPro" id="IPR024408">
    <property type="entry name" value="Muramidase"/>
</dbReference>
<dbReference type="InterPro" id="IPR036366">
    <property type="entry name" value="PGBDSf"/>
</dbReference>
<dbReference type="Gene3D" id="1.10.101.10">
    <property type="entry name" value="PGBD-like superfamily/PGBD"/>
    <property type="match status" value="1"/>
</dbReference>
<dbReference type="EMBL" id="QXHD01000001">
    <property type="protein sequence ID" value="NEZ54219.1"/>
    <property type="molecule type" value="Genomic_DNA"/>
</dbReference>
<dbReference type="InterPro" id="IPR002477">
    <property type="entry name" value="Peptidoglycan-bd-like"/>
</dbReference>
<sequence length="496" mass="55072">MNGIIFLTSVLAGSTKAVNSINSKASEKSLPPAFDLSNGNIKGNPDYRFEGFGVDFTGFLPPKPRLTFYVHFKKGLPQHVSLGKFAVPLSLSALGNVGHILDEDSIDSVSGDSIDTTPNAPPPVVSPPVIPIPDGEDNPPPLPPLFDSYLHDNRLNLKYGDIDTAGASRFGKQANVPGKYVVELQTHLTALGFLAGETDGWFGDTTRTALRLFQQASMGDHRHQNGNVIRVTRTFSGQVTGEADLSTREEMSLWLEKEYQRAQAPTTGIPISEFKYVYPPIQYANRQFIVTIPKDFVQEAVSDKDIEKAASDFGIEVAVLRAVLEVEASNSGFLLHEPPPARPKILFEAHIFYRETPEPVSRHRPDLATPSYTSRYYRGGSAEWERLLDAMKWDPTPALRSASWGLGQVMGFNFKAAGCDSVQQLVIEAHQGESQQMNHMLNYIRSNRLIPALQRPSINPDAWRDFSRGYNGRAYERLGYHRKLANAYKKWKARLG</sequence>
<dbReference type="RefSeq" id="WP_163695618.1">
    <property type="nucleotide sequence ID" value="NZ_QXHD01000001.1"/>
</dbReference>
<keyword evidence="4" id="KW-1185">Reference proteome</keyword>
<reference evidence="3 4" key="1">
    <citation type="journal article" date="2020" name="Microb. Ecol.">
        <title>Ecogenomics of the Marine Benthic Filamentous Cyanobacterium Adonisia.</title>
        <authorList>
            <person name="Walter J.M."/>
            <person name="Coutinho F.H."/>
            <person name="Leomil L."/>
            <person name="Hargreaves P.I."/>
            <person name="Campeao M.E."/>
            <person name="Vieira V.V."/>
            <person name="Silva B.S."/>
            <person name="Fistarol G.O."/>
            <person name="Salomon P.S."/>
            <person name="Sawabe T."/>
            <person name="Mino S."/>
            <person name="Hosokawa M."/>
            <person name="Miyashita H."/>
            <person name="Maruyama F."/>
            <person name="van Verk M.C."/>
            <person name="Dutilh B.E."/>
            <person name="Thompson C.C."/>
            <person name="Thompson F.L."/>
        </authorList>
    </citation>
    <scope>NUCLEOTIDE SEQUENCE [LARGE SCALE GENOMIC DNA]</scope>
    <source>
        <strain evidence="3 4">CCMR0081</strain>
    </source>
</reference>